<reference evidence="1 2" key="1">
    <citation type="submission" date="2020-02" db="EMBL/GenBank/DDBJ databases">
        <title>Paenibacillus sp. nov., isolated from rhizosphere soil of tomato.</title>
        <authorList>
            <person name="Weon H.-Y."/>
            <person name="Lee S.A."/>
        </authorList>
    </citation>
    <scope>NUCLEOTIDE SEQUENCE [LARGE SCALE GENOMIC DNA]</scope>
    <source>
        <strain evidence="1 2">14171R-81</strain>
        <plasmid evidence="1 2">unnamed1</plasmid>
    </source>
</reference>
<evidence type="ECO:0000313" key="2">
    <source>
        <dbReference type="Proteomes" id="UP000479114"/>
    </source>
</evidence>
<name>A0A6C0PAF3_9BACL</name>
<keyword evidence="1" id="KW-0614">Plasmid</keyword>
<organism evidence="1 2">
    <name type="scientific">Paenibacillus rhizovicinus</name>
    <dbReference type="NCBI Taxonomy" id="2704463"/>
    <lineage>
        <taxon>Bacteria</taxon>
        <taxon>Bacillati</taxon>
        <taxon>Bacillota</taxon>
        <taxon>Bacilli</taxon>
        <taxon>Bacillales</taxon>
        <taxon>Paenibacillaceae</taxon>
        <taxon>Paenibacillus</taxon>
    </lineage>
</organism>
<evidence type="ECO:0000313" key="1">
    <source>
        <dbReference type="EMBL" id="QHW35554.1"/>
    </source>
</evidence>
<dbReference type="Proteomes" id="UP000479114">
    <property type="component" value="Plasmid unnamed1"/>
</dbReference>
<dbReference type="KEGG" id="prz:GZH47_32225"/>
<protein>
    <submittedName>
        <fullName evidence="1">Uncharacterized protein</fullName>
    </submittedName>
</protein>
<gene>
    <name evidence="1" type="ORF">GZH47_32225</name>
</gene>
<geneLocation type="plasmid" evidence="1 2">
    <name>unnamed1</name>
</geneLocation>
<sequence length="153" mass="17592">MSVFTRGYREAILNELAKCDDVNRLMQGMTTRTHFVLTHTHDESPRPLYLNGPYTADAMNVLVAFIQLESWELEETYGMDQTDVAGVLTQLYGCHVSETPLAKPVEIDLYLNWEEWCGVADQVSALQVFQNERLREVLQKYIDDFNKSVEDPV</sequence>
<dbReference type="AlphaFoldDB" id="A0A6C0PAF3"/>
<accession>A0A6C0PAF3</accession>
<dbReference type="RefSeq" id="WP_162645700.1">
    <property type="nucleotide sequence ID" value="NZ_CP048287.1"/>
</dbReference>
<keyword evidence="2" id="KW-1185">Reference proteome</keyword>
<proteinExistence type="predicted"/>
<dbReference type="EMBL" id="CP048287">
    <property type="protein sequence ID" value="QHW35554.1"/>
    <property type="molecule type" value="Genomic_DNA"/>
</dbReference>